<keyword evidence="2" id="KW-1185">Reference proteome</keyword>
<sequence>MSSVYSQSDGTSLNCTGAINGNNDTHWYNTEADNPNCVFTDTEDSLPVYWFLNLGQPRTFHKITIYHV</sequence>
<name>A0ABD0K3D2_9CAEN</name>
<reference evidence="1 2" key="1">
    <citation type="journal article" date="2023" name="Sci. Data">
        <title>Genome assembly of the Korean intertidal mud-creeper Batillaria attramentaria.</title>
        <authorList>
            <person name="Patra A.K."/>
            <person name="Ho P.T."/>
            <person name="Jun S."/>
            <person name="Lee S.J."/>
            <person name="Kim Y."/>
            <person name="Won Y.J."/>
        </authorList>
    </citation>
    <scope>NUCLEOTIDE SEQUENCE [LARGE SCALE GENOMIC DNA]</scope>
    <source>
        <strain evidence="1">Wonlab-2016</strain>
    </source>
</reference>
<accession>A0ABD0K3D2</accession>
<evidence type="ECO:0000313" key="2">
    <source>
        <dbReference type="Proteomes" id="UP001519460"/>
    </source>
</evidence>
<dbReference type="EMBL" id="JACVVK020000254">
    <property type="protein sequence ID" value="KAK7481910.1"/>
    <property type="molecule type" value="Genomic_DNA"/>
</dbReference>
<dbReference type="Proteomes" id="UP001519460">
    <property type="component" value="Unassembled WGS sequence"/>
</dbReference>
<protein>
    <submittedName>
        <fullName evidence="1">Uncharacterized protein</fullName>
    </submittedName>
</protein>
<feature type="non-terminal residue" evidence="1">
    <location>
        <position position="68"/>
    </location>
</feature>
<evidence type="ECO:0000313" key="1">
    <source>
        <dbReference type="EMBL" id="KAK7481910.1"/>
    </source>
</evidence>
<gene>
    <name evidence="1" type="ORF">BaRGS_00026818</name>
</gene>
<proteinExistence type="predicted"/>
<dbReference type="AlphaFoldDB" id="A0ABD0K3D2"/>
<comment type="caution">
    <text evidence="1">The sequence shown here is derived from an EMBL/GenBank/DDBJ whole genome shotgun (WGS) entry which is preliminary data.</text>
</comment>
<organism evidence="1 2">
    <name type="scientific">Batillaria attramentaria</name>
    <dbReference type="NCBI Taxonomy" id="370345"/>
    <lineage>
        <taxon>Eukaryota</taxon>
        <taxon>Metazoa</taxon>
        <taxon>Spiralia</taxon>
        <taxon>Lophotrochozoa</taxon>
        <taxon>Mollusca</taxon>
        <taxon>Gastropoda</taxon>
        <taxon>Caenogastropoda</taxon>
        <taxon>Sorbeoconcha</taxon>
        <taxon>Cerithioidea</taxon>
        <taxon>Batillariidae</taxon>
        <taxon>Batillaria</taxon>
    </lineage>
</organism>
<dbReference type="Gene3D" id="2.60.120.260">
    <property type="entry name" value="Galactose-binding domain-like"/>
    <property type="match status" value="1"/>
</dbReference>